<proteinExistence type="inferred from homology"/>
<dbReference type="GO" id="GO:0034453">
    <property type="term" value="P:microtubule anchoring"/>
    <property type="evidence" value="ECO:0007669"/>
    <property type="project" value="InterPro"/>
</dbReference>
<evidence type="ECO:0000256" key="10">
    <source>
        <dbReference type="ARBA" id="ARBA00042293"/>
    </source>
</evidence>
<evidence type="ECO:0000256" key="1">
    <source>
        <dbReference type="ARBA" id="ARBA00004120"/>
    </source>
</evidence>
<keyword evidence="7" id="KW-0206">Cytoskeleton</keyword>
<evidence type="ECO:0000256" key="12">
    <source>
        <dbReference type="ARBA" id="ARBA00046373"/>
    </source>
</evidence>
<feature type="domain" description="EF-hand" evidence="14">
    <location>
        <begin position="154"/>
        <end position="189"/>
    </location>
</feature>
<feature type="compositionally biased region" description="Basic and acidic residues" evidence="13">
    <location>
        <begin position="408"/>
        <end position="422"/>
    </location>
</feature>
<sequence length="516" mass="57358">MSATEDDTELRDLLIQNLENSGVLNKLKAQMRAAVFLAMDEQDKVENKTPLVNENLKKCLDTKDGRLVASLIIDFLQVFHLDFTLAVFQPEINSLNGLDSREQVSCELDITETDMNRNTPLLLELVKRGRHKEKASIFSEGYKATNIPKELSPRQIADARKKFDVYDKARTGGILKEDLKVVFGDVFPNFNKNMLEKFVTDEHRVGDKASGKSIDFQEFLGLYKRFFSQCRSVVTHDTCDVIHNPSQFIEEKKSTSPPSKDEEGVEVSHSHSDTSLRFGSLKGKGPGHVTPRHSEVSGDNDNGHTASLKKGLDLEVEEDLDEDDSFFDDPLPKPQKTYGCSSLPLAKSNSGASLSEKRNGEKDFVRSLREEGLSGRSFNPMRRGTSLNDLSALGSDTEGDGDELFSDYDNKRSCLEHRRAADSDPPPQRSAAGGGFHSGEARHRDLSGSKNDDDYGDDFNSHRSDISKSEVSIGEEIEEVSIEGPDNSDKFDEITQDLSVSQLSQSQGADYMEEVA</sequence>
<evidence type="ECO:0000256" key="2">
    <source>
        <dbReference type="ARBA" id="ARBA00004300"/>
    </source>
</evidence>
<dbReference type="Ensembl" id="ENSOTST00005066853.2">
    <property type="protein sequence ID" value="ENSOTSP00005061448.2"/>
    <property type="gene ID" value="ENSOTSG00005029496.2"/>
</dbReference>
<evidence type="ECO:0000256" key="13">
    <source>
        <dbReference type="SAM" id="MobiDB-lite"/>
    </source>
</evidence>
<dbReference type="Proteomes" id="UP000694402">
    <property type="component" value="Unassembled WGS sequence"/>
</dbReference>
<comment type="subcellular location">
    <subcellularLocation>
        <location evidence="1">Cytoplasm</location>
        <location evidence="1">Cytoskeleton</location>
        <location evidence="1">Cilium basal body</location>
    </subcellularLocation>
    <subcellularLocation>
        <location evidence="2">Cytoplasm</location>
        <location evidence="2">Cytoskeleton</location>
        <location evidence="2">Microtubule organizing center</location>
        <location evidence="2">Centrosome</location>
    </subcellularLocation>
</comment>
<dbReference type="SUPFAM" id="SSF47473">
    <property type="entry name" value="EF-hand"/>
    <property type="match status" value="1"/>
</dbReference>
<protein>
    <recommendedName>
        <fullName evidence="9">Centrosomal protein 43</fullName>
    </recommendedName>
    <alternativeName>
        <fullName evidence="10">FGFR1 oncogene partner</fullName>
    </alternativeName>
</protein>
<dbReference type="InterPro" id="IPR006594">
    <property type="entry name" value="LisH"/>
</dbReference>
<evidence type="ECO:0000256" key="7">
    <source>
        <dbReference type="ARBA" id="ARBA00023212"/>
    </source>
</evidence>
<feature type="compositionally biased region" description="Basic and acidic residues" evidence="13">
    <location>
        <begin position="439"/>
        <end position="468"/>
    </location>
</feature>
<comment type="similarity">
    <text evidence="3">Belongs to the CEP43 family.</text>
</comment>
<reference evidence="15" key="2">
    <citation type="submission" date="2025-09" db="UniProtKB">
        <authorList>
            <consortium name="Ensembl"/>
        </authorList>
    </citation>
    <scope>IDENTIFICATION</scope>
</reference>
<feature type="region of interest" description="Disordered" evidence="13">
    <location>
        <begin position="319"/>
        <end position="516"/>
    </location>
</feature>
<keyword evidence="8" id="KW-0966">Cell projection</keyword>
<name>A0A8C8H8U0_ONCTS</name>
<evidence type="ECO:0000256" key="9">
    <source>
        <dbReference type="ARBA" id="ARBA00041026"/>
    </source>
</evidence>
<organism evidence="15 16">
    <name type="scientific">Oncorhynchus tshawytscha</name>
    <name type="common">Chinook salmon</name>
    <name type="synonym">Salmo tshawytscha</name>
    <dbReference type="NCBI Taxonomy" id="74940"/>
    <lineage>
        <taxon>Eukaryota</taxon>
        <taxon>Metazoa</taxon>
        <taxon>Chordata</taxon>
        <taxon>Craniata</taxon>
        <taxon>Vertebrata</taxon>
        <taxon>Euteleostomi</taxon>
        <taxon>Actinopterygii</taxon>
        <taxon>Neopterygii</taxon>
        <taxon>Teleostei</taxon>
        <taxon>Protacanthopterygii</taxon>
        <taxon>Salmoniformes</taxon>
        <taxon>Salmonidae</taxon>
        <taxon>Salmoninae</taxon>
        <taxon>Oncorhynchus</taxon>
    </lineage>
</organism>
<dbReference type="InterPro" id="IPR011992">
    <property type="entry name" value="EF-hand-dom_pair"/>
</dbReference>
<dbReference type="GO" id="GO:0005813">
    <property type="term" value="C:centrosome"/>
    <property type="evidence" value="ECO:0007669"/>
    <property type="project" value="UniProtKB-SubCell"/>
</dbReference>
<evidence type="ECO:0000256" key="4">
    <source>
        <dbReference type="ARBA" id="ARBA00022490"/>
    </source>
</evidence>
<evidence type="ECO:0000256" key="8">
    <source>
        <dbReference type="ARBA" id="ARBA00023273"/>
    </source>
</evidence>
<feature type="compositionally biased region" description="Basic and acidic residues" evidence="13">
    <location>
        <begin position="355"/>
        <end position="373"/>
    </location>
</feature>
<dbReference type="PANTHER" id="PTHR15431">
    <property type="entry name" value="FGFR1 ONCOGENE PARTNER/LISH DOMAIN-CONTAINING PROTEIN"/>
    <property type="match status" value="1"/>
</dbReference>
<dbReference type="InterPro" id="IPR018993">
    <property type="entry name" value="FOP_dimerisation-dom_N"/>
</dbReference>
<evidence type="ECO:0000256" key="11">
    <source>
        <dbReference type="ARBA" id="ARBA00046076"/>
    </source>
</evidence>
<dbReference type="Gene3D" id="1.20.960.40">
    <property type="match status" value="1"/>
</dbReference>
<evidence type="ECO:0000313" key="16">
    <source>
        <dbReference type="Proteomes" id="UP000694402"/>
    </source>
</evidence>
<gene>
    <name evidence="15" type="primary">cep43</name>
</gene>
<evidence type="ECO:0000259" key="14">
    <source>
        <dbReference type="PROSITE" id="PS50222"/>
    </source>
</evidence>
<dbReference type="InterPro" id="IPR002048">
    <property type="entry name" value="EF_hand_dom"/>
</dbReference>
<evidence type="ECO:0000256" key="5">
    <source>
        <dbReference type="ARBA" id="ARBA00022553"/>
    </source>
</evidence>
<feature type="compositionally biased region" description="Low complexity" evidence="13">
    <location>
        <begin position="496"/>
        <end position="507"/>
    </location>
</feature>
<comment type="subunit">
    <text evidence="12">Homodimer. Part of a ternary complex that contains CEP350, CEP43 and MAPRE1. Interacts directly with CEP350 and MAPRE1. Interacts with CEP19. Interacts (via N-terminus) with CEP350 (via C-terminus).</text>
</comment>
<feature type="compositionally biased region" description="Basic and acidic residues" evidence="13">
    <location>
        <begin position="249"/>
        <end position="274"/>
    </location>
</feature>
<dbReference type="GO" id="GO:0030030">
    <property type="term" value="P:cell projection organization"/>
    <property type="evidence" value="ECO:0007669"/>
    <property type="project" value="UniProtKB-KW"/>
</dbReference>
<evidence type="ECO:0000313" key="15">
    <source>
        <dbReference type="Ensembl" id="ENSOTSP00005061448.2"/>
    </source>
</evidence>
<keyword evidence="6" id="KW-0970">Cilium biogenesis/degradation</keyword>
<dbReference type="GeneTree" id="ENSGT00390000007441"/>
<accession>A0A8C8H8U0</accession>
<comment type="function">
    <text evidence="11">Required for anchoring microtubules to the centrosomes. Required for ciliation.</text>
</comment>
<feature type="compositionally biased region" description="Acidic residues" evidence="13">
    <location>
        <begin position="397"/>
        <end position="406"/>
    </location>
</feature>
<dbReference type="Gene3D" id="1.10.238.10">
    <property type="entry name" value="EF-hand"/>
    <property type="match status" value="1"/>
</dbReference>
<dbReference type="Pfam" id="PF09398">
    <property type="entry name" value="FOP_dimer"/>
    <property type="match status" value="1"/>
</dbReference>
<dbReference type="PROSITE" id="PS50896">
    <property type="entry name" value="LISH"/>
    <property type="match status" value="1"/>
</dbReference>
<dbReference type="PROSITE" id="PS50222">
    <property type="entry name" value="EF_HAND_2"/>
    <property type="match status" value="1"/>
</dbReference>
<reference evidence="15" key="1">
    <citation type="submission" date="2025-08" db="UniProtKB">
        <authorList>
            <consortium name="Ensembl"/>
        </authorList>
    </citation>
    <scope>IDENTIFICATION</scope>
</reference>
<dbReference type="GO" id="GO:0005509">
    <property type="term" value="F:calcium ion binding"/>
    <property type="evidence" value="ECO:0007669"/>
    <property type="project" value="InterPro"/>
</dbReference>
<dbReference type="PANTHER" id="PTHR15431:SF9">
    <property type="entry name" value="CENTROSOMAL PROTEIN 43"/>
    <property type="match status" value="1"/>
</dbReference>
<keyword evidence="16" id="KW-1185">Reference proteome</keyword>
<feature type="region of interest" description="Disordered" evidence="13">
    <location>
        <begin position="249"/>
        <end position="307"/>
    </location>
</feature>
<keyword evidence="4" id="KW-0963">Cytoplasm</keyword>
<dbReference type="AlphaFoldDB" id="A0A8C8H8U0"/>
<evidence type="ECO:0000256" key="6">
    <source>
        <dbReference type="ARBA" id="ARBA00022794"/>
    </source>
</evidence>
<keyword evidence="5" id="KW-0597">Phosphoprotein</keyword>
<evidence type="ECO:0000256" key="3">
    <source>
        <dbReference type="ARBA" id="ARBA00005385"/>
    </source>
</evidence>